<evidence type="ECO:0008006" key="3">
    <source>
        <dbReference type="Google" id="ProtNLM"/>
    </source>
</evidence>
<accession>A0A367ZQ65</accession>
<name>A0A367ZQ65_9BACT</name>
<evidence type="ECO:0000313" key="1">
    <source>
        <dbReference type="EMBL" id="RCK80285.1"/>
    </source>
</evidence>
<proteinExistence type="predicted"/>
<organism evidence="1 2">
    <name type="scientific">Candidatus Ozemobacter sibiricus</name>
    <dbReference type="NCBI Taxonomy" id="2268124"/>
    <lineage>
        <taxon>Bacteria</taxon>
        <taxon>Candidatus Ozemobacteria</taxon>
        <taxon>Candidatus Ozemobacterales</taxon>
        <taxon>Candidatus Ozemobacteraceae</taxon>
        <taxon>Candidatus Ozemobacter</taxon>
    </lineage>
</organism>
<dbReference type="Proteomes" id="UP000252355">
    <property type="component" value="Unassembled WGS sequence"/>
</dbReference>
<dbReference type="InterPro" id="IPR011990">
    <property type="entry name" value="TPR-like_helical_dom_sf"/>
</dbReference>
<comment type="caution">
    <text evidence="1">The sequence shown here is derived from an EMBL/GenBank/DDBJ whole genome shotgun (WGS) entry which is preliminary data.</text>
</comment>
<dbReference type="Gene3D" id="1.25.40.10">
    <property type="entry name" value="Tetratricopeptide repeat domain"/>
    <property type="match status" value="1"/>
</dbReference>
<sequence length="164" mass="17366">MTAAQYQSAIVKFQEVVSRSDATAQEKSEAYNGLGWARGKAFGMVNGLADFTQAGNHPESILGKACALVQRAQMNDLREAVGLFESLGLGAPSFVLSVTHTAIGVTNAEAHAFLAWAYYGRGDPGDMDKSLAQINAARQQDSSLTSTVGQIYLALKRLGLPGLT</sequence>
<protein>
    <recommendedName>
        <fullName evidence="3">Sel1 repeat family protein</fullName>
    </recommendedName>
</protein>
<reference evidence="1 2" key="1">
    <citation type="submission" date="2018-05" db="EMBL/GenBank/DDBJ databases">
        <title>A metagenomic window into the 2 km-deep terrestrial subsurface aquifer revealed taxonomically and functionally diverse microbial community comprising novel uncultured bacterial lineages.</title>
        <authorList>
            <person name="Kadnikov V.V."/>
            <person name="Mardanov A.V."/>
            <person name="Beletsky A.V."/>
            <person name="Banks D."/>
            <person name="Pimenov N.V."/>
            <person name="Frank Y.A."/>
            <person name="Karnachuk O.V."/>
            <person name="Ravin N.V."/>
        </authorList>
    </citation>
    <scope>NUCLEOTIDE SEQUENCE [LARGE SCALE GENOMIC DNA]</scope>
    <source>
        <strain evidence="1">BY5</strain>
    </source>
</reference>
<gene>
    <name evidence="1" type="ORF">OZSIB_3467</name>
</gene>
<evidence type="ECO:0000313" key="2">
    <source>
        <dbReference type="Proteomes" id="UP000252355"/>
    </source>
</evidence>
<dbReference type="AlphaFoldDB" id="A0A367ZQ65"/>
<dbReference type="EMBL" id="QOQW01000007">
    <property type="protein sequence ID" value="RCK80285.1"/>
    <property type="molecule type" value="Genomic_DNA"/>
</dbReference>